<dbReference type="GO" id="GO:0015074">
    <property type="term" value="P:DNA integration"/>
    <property type="evidence" value="ECO:0007669"/>
    <property type="project" value="UniProtKB-KW"/>
</dbReference>
<dbReference type="InterPro" id="IPR002104">
    <property type="entry name" value="Integrase_catalytic"/>
</dbReference>
<dbReference type="GO" id="GO:0003677">
    <property type="term" value="F:DNA binding"/>
    <property type="evidence" value="ECO:0007669"/>
    <property type="project" value="UniProtKB-UniRule"/>
</dbReference>
<evidence type="ECO:0000256" key="5">
    <source>
        <dbReference type="PROSITE-ProRule" id="PRU01248"/>
    </source>
</evidence>
<evidence type="ECO:0000259" key="6">
    <source>
        <dbReference type="PROSITE" id="PS51898"/>
    </source>
</evidence>
<comment type="caution">
    <text evidence="8">The sequence shown here is derived from an EMBL/GenBank/DDBJ whole genome shotgun (WGS) entry which is preliminary data.</text>
</comment>
<dbReference type="InterPro" id="IPR050090">
    <property type="entry name" value="Tyrosine_recombinase_XerCD"/>
</dbReference>
<feature type="domain" description="Core-binding (CB)" evidence="7">
    <location>
        <begin position="13"/>
        <end position="92"/>
    </location>
</feature>
<dbReference type="eggNOG" id="COG4974">
    <property type="taxonomic scope" value="Bacteria"/>
</dbReference>
<dbReference type="Proteomes" id="UP000051324">
    <property type="component" value="Unassembled WGS sequence"/>
</dbReference>
<dbReference type="Gene3D" id="1.10.443.10">
    <property type="entry name" value="Intergrase catalytic core"/>
    <property type="match status" value="1"/>
</dbReference>
<dbReference type="PATRIC" id="fig|1423724.4.peg.1198"/>
<evidence type="ECO:0000256" key="3">
    <source>
        <dbReference type="ARBA" id="ARBA00023125"/>
    </source>
</evidence>
<evidence type="ECO:0000256" key="4">
    <source>
        <dbReference type="ARBA" id="ARBA00023172"/>
    </source>
</evidence>
<dbReference type="RefSeq" id="WP_056957379.1">
    <property type="nucleotide sequence ID" value="NZ_AZFT01000053.1"/>
</dbReference>
<dbReference type="InterPro" id="IPR013762">
    <property type="entry name" value="Integrase-like_cat_sf"/>
</dbReference>
<dbReference type="InterPro" id="IPR044068">
    <property type="entry name" value="CB"/>
</dbReference>
<reference evidence="8 9" key="1">
    <citation type="journal article" date="2015" name="Genome Announc.">
        <title>Expanding the biotechnology potential of lactobacilli through comparative genomics of 213 strains and associated genera.</title>
        <authorList>
            <person name="Sun Z."/>
            <person name="Harris H.M."/>
            <person name="McCann A."/>
            <person name="Guo C."/>
            <person name="Argimon S."/>
            <person name="Zhang W."/>
            <person name="Yang X."/>
            <person name="Jeffery I.B."/>
            <person name="Cooney J.C."/>
            <person name="Kagawa T.F."/>
            <person name="Liu W."/>
            <person name="Song Y."/>
            <person name="Salvetti E."/>
            <person name="Wrobel A."/>
            <person name="Rasinkangas P."/>
            <person name="Parkhill J."/>
            <person name="Rea M.C."/>
            <person name="O'Sullivan O."/>
            <person name="Ritari J."/>
            <person name="Douillard F.P."/>
            <person name="Paul Ross R."/>
            <person name="Yang R."/>
            <person name="Briner A.E."/>
            <person name="Felis G.E."/>
            <person name="de Vos W.M."/>
            <person name="Barrangou R."/>
            <person name="Klaenhammer T.R."/>
            <person name="Caufield P.W."/>
            <person name="Cui Y."/>
            <person name="Zhang H."/>
            <person name="O'Toole P.W."/>
        </authorList>
    </citation>
    <scope>NUCLEOTIDE SEQUENCE [LARGE SCALE GENOMIC DNA]</scope>
    <source>
        <strain evidence="8 9">DSM 16634</strain>
    </source>
</reference>
<feature type="domain" description="Tyr recombinase" evidence="6">
    <location>
        <begin position="113"/>
        <end position="302"/>
    </location>
</feature>
<proteinExistence type="inferred from homology"/>
<dbReference type="Gene3D" id="1.10.150.130">
    <property type="match status" value="1"/>
</dbReference>
<dbReference type="PROSITE" id="PS51900">
    <property type="entry name" value="CB"/>
    <property type="match status" value="1"/>
</dbReference>
<evidence type="ECO:0000313" key="9">
    <source>
        <dbReference type="Proteomes" id="UP000051324"/>
    </source>
</evidence>
<organism evidence="8 9">
    <name type="scientific">Ligilactobacillus apodemi DSM 16634 = JCM 16172</name>
    <dbReference type="NCBI Taxonomy" id="1423724"/>
    <lineage>
        <taxon>Bacteria</taxon>
        <taxon>Bacillati</taxon>
        <taxon>Bacillota</taxon>
        <taxon>Bacilli</taxon>
        <taxon>Lactobacillales</taxon>
        <taxon>Lactobacillaceae</taxon>
        <taxon>Ligilactobacillus</taxon>
    </lineage>
</organism>
<comment type="similarity">
    <text evidence="1">Belongs to the 'phage' integrase family.</text>
</comment>
<keyword evidence="4" id="KW-0233">DNA recombination</keyword>
<evidence type="ECO:0000256" key="1">
    <source>
        <dbReference type="ARBA" id="ARBA00008857"/>
    </source>
</evidence>
<protein>
    <submittedName>
        <fullName evidence="8">Integrase</fullName>
    </submittedName>
</protein>
<dbReference type="GO" id="GO:0006310">
    <property type="term" value="P:DNA recombination"/>
    <property type="evidence" value="ECO:0007669"/>
    <property type="project" value="UniProtKB-KW"/>
</dbReference>
<dbReference type="PROSITE" id="PS51898">
    <property type="entry name" value="TYR_RECOMBINASE"/>
    <property type="match status" value="1"/>
</dbReference>
<evidence type="ECO:0000256" key="2">
    <source>
        <dbReference type="ARBA" id="ARBA00022908"/>
    </source>
</evidence>
<evidence type="ECO:0000313" key="8">
    <source>
        <dbReference type="EMBL" id="KRL83881.1"/>
    </source>
</evidence>
<gene>
    <name evidence="8" type="ORF">FC32_GL001149</name>
</gene>
<name>A0A0R1TRP4_9LACO</name>
<keyword evidence="3 5" id="KW-0238">DNA-binding</keyword>
<dbReference type="STRING" id="1423724.FC32_GL001149"/>
<dbReference type="InterPro" id="IPR010998">
    <property type="entry name" value="Integrase_recombinase_N"/>
</dbReference>
<dbReference type="InterPro" id="IPR004107">
    <property type="entry name" value="Integrase_SAM-like_N"/>
</dbReference>
<dbReference type="Pfam" id="PF00589">
    <property type="entry name" value="Phage_integrase"/>
    <property type="match status" value="1"/>
</dbReference>
<dbReference type="EMBL" id="AZFT01000053">
    <property type="protein sequence ID" value="KRL83881.1"/>
    <property type="molecule type" value="Genomic_DNA"/>
</dbReference>
<dbReference type="PANTHER" id="PTHR30349">
    <property type="entry name" value="PHAGE INTEGRASE-RELATED"/>
    <property type="match status" value="1"/>
</dbReference>
<keyword evidence="2" id="KW-0229">DNA integration</keyword>
<keyword evidence="9" id="KW-1185">Reference proteome</keyword>
<accession>A0A0R1TRP4</accession>
<sequence>MDLINASSQPLITVDSNYLEQFINFIDASPNTIRTYKASLKQWFNYTSAQNITRPTPQNVKAYRDYLLASGRRPTTVQSYLMAVKQFFKWTEEMGYYRDIAKNVKGLKLGTGHKKDYLTSKQAAAILRNIERKTLKGKRDYAMLSLMLTMALRTIEVSRANIEDMRISGEVTVLYVQGKGHIEKDAPVRMPEHVEEALRDYLRLRRELKSSAPLFASTSNNNLGKRLSTRSIRGIVKQCFINAGYNSPRLTAHSTRHTSATLNLLNGATLEETQQLLRHTNIQTTEIYAHHLNSLNNKSSDRISNAIFK</sequence>
<dbReference type="PANTHER" id="PTHR30349:SF41">
    <property type="entry name" value="INTEGRASE_RECOMBINASE PROTEIN MJ0367-RELATED"/>
    <property type="match status" value="1"/>
</dbReference>
<evidence type="ECO:0000259" key="7">
    <source>
        <dbReference type="PROSITE" id="PS51900"/>
    </source>
</evidence>
<dbReference type="AlphaFoldDB" id="A0A0R1TRP4"/>
<dbReference type="SUPFAM" id="SSF56349">
    <property type="entry name" value="DNA breaking-rejoining enzymes"/>
    <property type="match status" value="1"/>
</dbReference>
<dbReference type="InterPro" id="IPR011010">
    <property type="entry name" value="DNA_brk_join_enz"/>
</dbReference>
<dbReference type="Pfam" id="PF02899">
    <property type="entry name" value="Phage_int_SAM_1"/>
    <property type="match status" value="1"/>
</dbReference>